<gene>
    <name evidence="2" type="ORF">LEMA_P109480.1</name>
</gene>
<dbReference type="OrthoDB" id="4820213at2759"/>
<dbReference type="Proteomes" id="UP000002668">
    <property type="component" value="Genome"/>
</dbReference>
<evidence type="ECO:0000313" key="3">
    <source>
        <dbReference type="Proteomes" id="UP000002668"/>
    </source>
</evidence>
<evidence type="ECO:0000313" key="2">
    <source>
        <dbReference type="EMBL" id="CBX96683.1"/>
    </source>
</evidence>
<dbReference type="AlphaFoldDB" id="E4ZZ88"/>
<protein>
    <submittedName>
        <fullName evidence="2">Predicted protein</fullName>
    </submittedName>
</protein>
<sequence length="269" mass="29272">MKITGPFSHATIAAVLIPLIAGSPLASAPNSSPWETTTKDILISEIQPFNLASHVDNLESSTGLSSKRSSWSTGVCNQMNVHFKPVTGGLWHFKAARCDRTGTDVNTFTVDCFGGRNWIEEHIDKPGKCGPREWCVDFRGINNKGDGTNDVYCVKRADIHTWVANTFANPVDDHVTCSRKWTNDSPRSAKAQLLVDVMDNAGKDYISPQNVFFTINKKWVGNSKGGDAIVGSGVITIPPRADIYACVTAIMNKGQILNIMAALTLLSYV</sequence>
<keyword evidence="3" id="KW-1185">Reference proteome</keyword>
<dbReference type="HOGENOM" id="CLU_1034548_0_0_1"/>
<dbReference type="InParanoid" id="E4ZZ88"/>
<proteinExistence type="predicted"/>
<feature type="signal peptide" evidence="1">
    <location>
        <begin position="1"/>
        <end position="22"/>
    </location>
</feature>
<dbReference type="EMBL" id="FP929129">
    <property type="protein sequence ID" value="CBX96683.1"/>
    <property type="molecule type" value="Genomic_DNA"/>
</dbReference>
<evidence type="ECO:0000256" key="1">
    <source>
        <dbReference type="SAM" id="SignalP"/>
    </source>
</evidence>
<accession>E4ZZ88</accession>
<dbReference type="GeneID" id="13283286"/>
<name>E4ZZ88_LEPMJ</name>
<feature type="chain" id="PRO_5003194922" evidence="1">
    <location>
        <begin position="23"/>
        <end position="269"/>
    </location>
</feature>
<dbReference type="VEuPathDB" id="FungiDB:LEMA_P109480.1"/>
<dbReference type="OMA" id="IHTWVAN"/>
<reference evidence="3" key="1">
    <citation type="journal article" date="2011" name="Nat. Commun.">
        <title>Effector diversification within compartments of the Leptosphaeria maculans genome affected by Repeat-Induced Point mutations.</title>
        <authorList>
            <person name="Rouxel T."/>
            <person name="Grandaubert J."/>
            <person name="Hane J.K."/>
            <person name="Hoede C."/>
            <person name="van de Wouw A.P."/>
            <person name="Couloux A."/>
            <person name="Dominguez V."/>
            <person name="Anthouard V."/>
            <person name="Bally P."/>
            <person name="Bourras S."/>
            <person name="Cozijnsen A.J."/>
            <person name="Ciuffetti L.M."/>
            <person name="Degrave A."/>
            <person name="Dilmaghani A."/>
            <person name="Duret L."/>
            <person name="Fudal I."/>
            <person name="Goodwin S.B."/>
            <person name="Gout L."/>
            <person name="Glaser N."/>
            <person name="Linglin J."/>
            <person name="Kema G.H.J."/>
            <person name="Lapalu N."/>
            <person name="Lawrence C.B."/>
            <person name="May K."/>
            <person name="Meyer M."/>
            <person name="Ollivier B."/>
            <person name="Poulain J."/>
            <person name="Schoch C.L."/>
            <person name="Simon A."/>
            <person name="Spatafora J.W."/>
            <person name="Stachowiak A."/>
            <person name="Turgeon B.G."/>
            <person name="Tyler B.M."/>
            <person name="Vincent D."/>
            <person name="Weissenbach J."/>
            <person name="Amselem J."/>
            <person name="Quesneville H."/>
            <person name="Oliver R.P."/>
            <person name="Wincker P."/>
            <person name="Balesdent M.-H."/>
            <person name="Howlett B.J."/>
        </authorList>
    </citation>
    <scope>NUCLEOTIDE SEQUENCE [LARGE SCALE GENOMIC DNA]</scope>
    <source>
        <strain evidence="3">JN3 / isolate v23.1.3 / race Av1-4-5-6-7-8</strain>
    </source>
</reference>
<keyword evidence="1" id="KW-0732">Signal</keyword>
<organism evidence="3">
    <name type="scientific">Leptosphaeria maculans (strain JN3 / isolate v23.1.3 / race Av1-4-5-6-7-8)</name>
    <name type="common">Blackleg fungus</name>
    <name type="synonym">Phoma lingam</name>
    <dbReference type="NCBI Taxonomy" id="985895"/>
    <lineage>
        <taxon>Eukaryota</taxon>
        <taxon>Fungi</taxon>
        <taxon>Dikarya</taxon>
        <taxon>Ascomycota</taxon>
        <taxon>Pezizomycotina</taxon>
        <taxon>Dothideomycetes</taxon>
        <taxon>Pleosporomycetidae</taxon>
        <taxon>Pleosporales</taxon>
        <taxon>Pleosporineae</taxon>
        <taxon>Leptosphaeriaceae</taxon>
        <taxon>Plenodomus</taxon>
        <taxon>Plenodomus lingam/Leptosphaeria maculans species complex</taxon>
    </lineage>
</organism>
<dbReference type="eggNOG" id="ENOG502SNYJ">
    <property type="taxonomic scope" value="Eukaryota"/>
</dbReference>